<geneLocation type="plasmid" evidence="2 3">
    <name>unnamed4</name>
</geneLocation>
<dbReference type="RefSeq" id="WP_124875763.1">
    <property type="nucleotide sequence ID" value="NZ_CP034188.1"/>
</dbReference>
<evidence type="ECO:0000313" key="2">
    <source>
        <dbReference type="EMBL" id="AZI45296.1"/>
    </source>
</evidence>
<dbReference type="EMBL" id="CP034188">
    <property type="protein sequence ID" value="AZI45296.1"/>
    <property type="molecule type" value="Genomic_DNA"/>
</dbReference>
<organism evidence="2 3">
    <name type="scientific">Deinococcus psychrotolerans</name>
    <dbReference type="NCBI Taxonomy" id="2489213"/>
    <lineage>
        <taxon>Bacteria</taxon>
        <taxon>Thermotogati</taxon>
        <taxon>Deinococcota</taxon>
        <taxon>Deinococci</taxon>
        <taxon>Deinococcales</taxon>
        <taxon>Deinococcaceae</taxon>
        <taxon>Deinococcus</taxon>
    </lineage>
</organism>
<accession>A0A3G8YVU2</accession>
<dbReference type="AlphaFoldDB" id="A0A3G8YVU2"/>
<protein>
    <submittedName>
        <fullName evidence="2">Uncharacterized protein</fullName>
    </submittedName>
</protein>
<dbReference type="KEGG" id="dph:EHF33_20520"/>
<keyword evidence="2" id="KW-0614">Plasmid</keyword>
<sequence length="142" mass="15847">MSDIETPTPLTYQEQSECLLKIAVANSRIEELQKQISEYAQERQQHEAVLIADATLTGQETEERYGYRVRLNKGRTSTSWDAAHLDKHLPEGIKALAISYTPRADSKVLNALADAGKLSEAALDARTVTPPQPRMVLEKVEK</sequence>
<dbReference type="Proteomes" id="UP000276417">
    <property type="component" value="Plasmid unnamed4"/>
</dbReference>
<dbReference type="OrthoDB" id="9809813at2"/>
<evidence type="ECO:0000256" key="1">
    <source>
        <dbReference type="SAM" id="Coils"/>
    </source>
</evidence>
<evidence type="ECO:0000313" key="3">
    <source>
        <dbReference type="Proteomes" id="UP000276417"/>
    </source>
</evidence>
<reference evidence="2 3" key="1">
    <citation type="submission" date="2018-11" db="EMBL/GenBank/DDBJ databases">
        <title>Deinococcus shelandsis sp. nov., isolated from South Shetland Islands soil of Antarctica.</title>
        <authorList>
            <person name="Tian J."/>
        </authorList>
    </citation>
    <scope>NUCLEOTIDE SEQUENCE [LARGE SCALE GENOMIC DNA]</scope>
    <source>
        <strain evidence="2 3">S14-83T</strain>
        <plasmid evidence="2 3">unnamed4</plasmid>
    </source>
</reference>
<name>A0A3G8YVU2_9DEIO</name>
<gene>
    <name evidence="2" type="ORF">EHF33_20520</name>
</gene>
<feature type="coiled-coil region" evidence="1">
    <location>
        <begin position="22"/>
        <end position="49"/>
    </location>
</feature>
<keyword evidence="1" id="KW-0175">Coiled coil</keyword>
<proteinExistence type="predicted"/>
<keyword evidence="3" id="KW-1185">Reference proteome</keyword>